<dbReference type="PANTHER" id="PTHR32097">
    <property type="entry name" value="CAMP-BINDING PROTEIN 1-RELATED"/>
    <property type="match status" value="1"/>
</dbReference>
<gene>
    <name evidence="1" type="ORF">F4556_001791</name>
</gene>
<dbReference type="Gene3D" id="2.60.60.30">
    <property type="entry name" value="sav2460 like domains"/>
    <property type="match status" value="1"/>
</dbReference>
<dbReference type="RefSeq" id="WP_184913170.1">
    <property type="nucleotide sequence ID" value="NZ_JACHJR010000001.1"/>
</dbReference>
<keyword evidence="2" id="KW-1185">Reference proteome</keyword>
<dbReference type="CDD" id="cd06974">
    <property type="entry name" value="TerD_like"/>
    <property type="match status" value="1"/>
</dbReference>
<proteinExistence type="predicted"/>
<dbReference type="SUPFAM" id="SSF57850">
    <property type="entry name" value="RING/U-box"/>
    <property type="match status" value="1"/>
</dbReference>
<dbReference type="NCBIfam" id="NF041916">
    <property type="entry name" value="RING_SCO0854"/>
    <property type="match status" value="1"/>
</dbReference>
<name>A0A7W7SBA9_9ACTN</name>
<protein>
    <recommendedName>
        <fullName evidence="3">RING-type domain-containing protein</fullName>
    </recommendedName>
</protein>
<organism evidence="1 2">
    <name type="scientific">Kitasatospora gansuensis</name>
    <dbReference type="NCBI Taxonomy" id="258050"/>
    <lineage>
        <taxon>Bacteria</taxon>
        <taxon>Bacillati</taxon>
        <taxon>Actinomycetota</taxon>
        <taxon>Actinomycetes</taxon>
        <taxon>Kitasatosporales</taxon>
        <taxon>Streptomycetaceae</taxon>
        <taxon>Kitasatospora</taxon>
    </lineage>
</organism>
<evidence type="ECO:0008006" key="3">
    <source>
        <dbReference type="Google" id="ProtNLM"/>
    </source>
</evidence>
<reference evidence="1 2" key="1">
    <citation type="submission" date="2020-08" db="EMBL/GenBank/DDBJ databases">
        <title>Sequencing the genomes of 1000 actinobacteria strains.</title>
        <authorList>
            <person name="Klenk H.-P."/>
        </authorList>
    </citation>
    <scope>NUCLEOTIDE SEQUENCE [LARGE SCALE GENOMIC DNA]</scope>
    <source>
        <strain evidence="1 2">DSM 44786</strain>
    </source>
</reference>
<accession>A0A7W7SBA9</accession>
<dbReference type="AlphaFoldDB" id="A0A7W7SBA9"/>
<evidence type="ECO:0000313" key="1">
    <source>
        <dbReference type="EMBL" id="MBB4946256.1"/>
    </source>
</evidence>
<dbReference type="Pfam" id="PF14447">
    <property type="entry name" value="Prok-RING_4"/>
    <property type="match status" value="1"/>
</dbReference>
<dbReference type="InterPro" id="IPR003325">
    <property type="entry name" value="TerD"/>
</dbReference>
<dbReference type="PANTHER" id="PTHR32097:SF18">
    <property type="entry name" value="RING-TYPE DOMAIN-CONTAINING PROTEIN"/>
    <property type="match status" value="1"/>
</dbReference>
<evidence type="ECO:0000313" key="2">
    <source>
        <dbReference type="Proteomes" id="UP000573327"/>
    </source>
</evidence>
<dbReference type="EMBL" id="JACHJR010000001">
    <property type="protein sequence ID" value="MBB4946256.1"/>
    <property type="molecule type" value="Genomic_DNA"/>
</dbReference>
<dbReference type="InterPro" id="IPR013083">
    <property type="entry name" value="Znf_RING/FYVE/PHD"/>
</dbReference>
<dbReference type="InterPro" id="IPR051324">
    <property type="entry name" value="Stress/Tellurium_Resist"/>
</dbReference>
<dbReference type="Gene3D" id="3.30.40.10">
    <property type="entry name" value="Zinc/RING finger domain, C3HC4 (zinc finger)"/>
    <property type="match status" value="1"/>
</dbReference>
<dbReference type="Proteomes" id="UP000573327">
    <property type="component" value="Unassembled WGS sequence"/>
</dbReference>
<sequence>MSRDLDTLLLHRQGLVAVPTRPGAEPDRRSRDGLAVLESDLALRGYRLTAPLYAALARQSPVSLKQTGTDLLRRIDLLTGNERPHRPLFRGFPDHVSDDAHGLLSARMRAYLHNQADLACSWCELESSVEVLAPCGHLVCGDCQDGTYCPLCGTKLTAARARLAVRLPFTARAPQATRDIPAGAVLRFLRLAVDPAEAASVELGRLLARQLPLSPQDREDLAVLLDNAPADPGSWLPEAIPVRETKATVLAELLHRDLPGTLPELAARLGTATDVLRLLWAWSGAEPDLLADKPPRLRGVPRPLRRALLAALDALPLAGAAEDMLRHRAAWQRAGEALHPYEYHRRFPNAAAAFAVVRGTDLLQHPLGDALLTASLPTAGTAGGRNRLTVTTFASRVEAALATGDVPGALALLSHRPGELARRLHHLLRTHHRWAPDAPCPPELLATLPEVLRKVAPGPLLGAYGRLRAPRPDNERRLYFPRGHTAHSHARTDWGAALPARLSSPVCALIEAELLRRAAGHGRFDLAVLDEELTGLTAPAAERASARSLVAMPRGSVLPLPDGGRLRLFLYWLQPKGVRVDLDLSVAFYDADWALTGLCDYTKLVHGARTAVHSGDFTSAPNGATEFVDLDLAGLAGAGARYAVVVVFSFNDIAFDELPDAYTGFMSLGEPGRSAGPLDPKHVTQRLDLAGAAKVAVPMIIDLAERQWTWTDLNLGGTGGVHDVRRHSGRLGVLASDVLHHFTPGSRATLADLALATAAATTDQVLIRSGATVATYHRAPDEPVAAFATRIRDRHHPNHTGPFDPTTLTDRHAFLALLNADLPTTPSLTGTLYRLYPGTLDATLGLDRLTAADLVSRFGPEA</sequence>
<comment type="caution">
    <text evidence="1">The sequence shown here is derived from an EMBL/GenBank/DDBJ whole genome shotgun (WGS) entry which is preliminary data.</text>
</comment>